<accession>A0A0X8FME0</accession>
<dbReference type="PROSITE" id="PS51096">
    <property type="entry name" value="PTS_EIIA_TYPE_4"/>
    <property type="match status" value="1"/>
</dbReference>
<sequence>MRVVICSHGPAAQGMFASVELIAGPQEDVAVITHEEAVIPEELGQEMYQKLQDMGRQSDEPAIIFVDQPYGLPYEAAMTCKAIHPSIMVATGYNMTMLVEFFIKRGQMAPAELVNHLKMVGRDAIDIADFKQEIVH</sequence>
<dbReference type="PANTHER" id="PTHR33799">
    <property type="entry name" value="PTS PERMEASE-RELATED-RELATED"/>
    <property type="match status" value="1"/>
</dbReference>
<keyword evidence="2" id="KW-1185">Reference proteome</keyword>
<dbReference type="RefSeq" id="WP_067980679.1">
    <property type="nucleotide sequence ID" value="NZ_CP014163.1"/>
</dbReference>
<evidence type="ECO:0000313" key="1">
    <source>
        <dbReference type="EMBL" id="AMB99945.1"/>
    </source>
</evidence>
<dbReference type="Gene3D" id="3.40.50.510">
    <property type="entry name" value="Phosphotransferase system, mannose-type IIA component"/>
    <property type="match status" value="1"/>
</dbReference>
<gene>
    <name evidence="1" type="ORF">AWM75_08165</name>
</gene>
<dbReference type="KEGG" id="auh:AWM75_08165"/>
<dbReference type="AlphaFoldDB" id="A0A0X8FME0"/>
<dbReference type="EMBL" id="CP014163">
    <property type="protein sequence ID" value="AMB99945.1"/>
    <property type="molecule type" value="Genomic_DNA"/>
</dbReference>
<dbReference type="GO" id="GO:0016020">
    <property type="term" value="C:membrane"/>
    <property type="evidence" value="ECO:0007669"/>
    <property type="project" value="InterPro"/>
</dbReference>
<dbReference type="InterPro" id="IPR036662">
    <property type="entry name" value="PTS_EIIA_man-typ_sf"/>
</dbReference>
<dbReference type="STRING" id="128944.AWM75_08165"/>
<reference evidence="1 2" key="1">
    <citation type="journal article" date="2016" name="Genome Announc.">
        <title>Complete Genome Sequences of Aerococcus christensenii CCUG 28831T, Aerococcus sanguinicola CCUG 43001T, Aerococcus urinae CCUG 36881T, Aerococcus urinaeequi CCUG 28094T, Aerococcus urinaehominis CCUG 42038 BT, and Aerococcus viridans CCUG 4311T.</title>
        <authorList>
            <person name="Carkaci D."/>
            <person name="Dargis R."/>
            <person name="Nielsen X.C."/>
            <person name="Skovgaard O."/>
            <person name="Fuursted K."/>
            <person name="Christensen J.J."/>
        </authorList>
    </citation>
    <scope>NUCLEOTIDE SEQUENCE [LARGE SCALE GENOMIC DNA]</scope>
    <source>
        <strain evidence="1 2">CCUG42038B</strain>
    </source>
</reference>
<dbReference type="PANTHER" id="PTHR33799:SF1">
    <property type="entry name" value="PTS SYSTEM MANNOSE-SPECIFIC EIIAB COMPONENT-RELATED"/>
    <property type="match status" value="1"/>
</dbReference>
<dbReference type="Proteomes" id="UP000062260">
    <property type="component" value="Chromosome"/>
</dbReference>
<name>A0A0X8FME0_9LACT</name>
<organism evidence="1 2">
    <name type="scientific">Aerococcus urinaehominis</name>
    <dbReference type="NCBI Taxonomy" id="128944"/>
    <lineage>
        <taxon>Bacteria</taxon>
        <taxon>Bacillati</taxon>
        <taxon>Bacillota</taxon>
        <taxon>Bacilli</taxon>
        <taxon>Lactobacillales</taxon>
        <taxon>Aerococcaceae</taxon>
        <taxon>Aerococcus</taxon>
    </lineage>
</organism>
<dbReference type="SUPFAM" id="SSF53062">
    <property type="entry name" value="PTS system fructose IIA component-like"/>
    <property type="match status" value="1"/>
</dbReference>
<dbReference type="InterPro" id="IPR051471">
    <property type="entry name" value="Bacterial_PTS_sugar_comp"/>
</dbReference>
<evidence type="ECO:0000313" key="2">
    <source>
        <dbReference type="Proteomes" id="UP000062260"/>
    </source>
</evidence>
<dbReference type="Pfam" id="PF03610">
    <property type="entry name" value="EIIA-man"/>
    <property type="match status" value="1"/>
</dbReference>
<dbReference type="InterPro" id="IPR004701">
    <property type="entry name" value="PTS_EIIA_man-typ"/>
</dbReference>
<dbReference type="GO" id="GO:0009401">
    <property type="term" value="P:phosphoenolpyruvate-dependent sugar phosphotransferase system"/>
    <property type="evidence" value="ECO:0007669"/>
    <property type="project" value="InterPro"/>
</dbReference>
<dbReference type="OrthoDB" id="6623712at2"/>
<reference evidence="2" key="2">
    <citation type="submission" date="2016-01" db="EMBL/GenBank/DDBJ databases">
        <title>Six Aerococcus type strain genome sequencing and assembly using PacBio and Illumina Hiseq.</title>
        <authorList>
            <person name="Carkaci D."/>
            <person name="Dargis R."/>
            <person name="Nielsen X.C."/>
            <person name="Skovgaard O."/>
            <person name="Fuursted K."/>
            <person name="Christensen J.J."/>
        </authorList>
    </citation>
    <scope>NUCLEOTIDE SEQUENCE [LARGE SCALE GENOMIC DNA]</scope>
    <source>
        <strain evidence="2">CCUG42038B</strain>
    </source>
</reference>
<proteinExistence type="predicted"/>
<protein>
    <submittedName>
        <fullName evidence="1">Uncharacterized protein</fullName>
    </submittedName>
</protein>